<dbReference type="EMBL" id="CAJNOL010000412">
    <property type="protein sequence ID" value="CAF1052899.1"/>
    <property type="molecule type" value="Genomic_DNA"/>
</dbReference>
<dbReference type="Gene3D" id="2.60.40.10">
    <property type="entry name" value="Immunoglobulins"/>
    <property type="match status" value="1"/>
</dbReference>
<evidence type="ECO:0000256" key="7">
    <source>
        <dbReference type="PIRSR" id="PIRSR000463-1"/>
    </source>
</evidence>
<dbReference type="Gene3D" id="3.20.20.80">
    <property type="entry name" value="Glycosidases"/>
    <property type="match status" value="1"/>
</dbReference>
<dbReference type="Gene3D" id="2.60.40.1180">
    <property type="entry name" value="Golgi alpha-mannosidase II"/>
    <property type="match status" value="1"/>
</dbReference>
<gene>
    <name evidence="10" type="ORF">JXQ802_LOCUS16753</name>
    <name evidence="9" type="ORF">PYM288_LOCUS12548</name>
</gene>
<dbReference type="CDD" id="cd02854">
    <property type="entry name" value="E_set_GBE_euk_N"/>
    <property type="match status" value="1"/>
</dbReference>
<dbReference type="Proteomes" id="UP000663870">
    <property type="component" value="Unassembled WGS sequence"/>
</dbReference>
<evidence type="ECO:0000313" key="11">
    <source>
        <dbReference type="Proteomes" id="UP000663870"/>
    </source>
</evidence>
<dbReference type="InterPro" id="IPR014756">
    <property type="entry name" value="Ig_E-set"/>
</dbReference>
<feature type="domain" description="Glycosyl hydrolase family 13 catalytic" evidence="8">
    <location>
        <begin position="224"/>
        <end position="589"/>
    </location>
</feature>
<evidence type="ECO:0000256" key="6">
    <source>
        <dbReference type="ARBA" id="ARBA00060592"/>
    </source>
</evidence>
<dbReference type="SMART" id="SM00642">
    <property type="entry name" value="Aamy"/>
    <property type="match status" value="1"/>
</dbReference>
<protein>
    <recommendedName>
        <fullName evidence="3">1,4-alpha-glucan branching enzyme</fullName>
        <ecNumber evidence="3">2.4.1.18</ecNumber>
    </recommendedName>
</protein>
<evidence type="ECO:0000259" key="8">
    <source>
        <dbReference type="SMART" id="SM00642"/>
    </source>
</evidence>
<comment type="pathway">
    <text evidence="6">Glycan biosynthesis.</text>
</comment>
<dbReference type="AlphaFoldDB" id="A0A814KI38"/>
<feature type="active site" description="Nucleophile" evidence="7">
    <location>
        <position position="359"/>
    </location>
</feature>
<dbReference type="SUPFAM" id="SSF51445">
    <property type="entry name" value="(Trans)glycosidases"/>
    <property type="match status" value="1"/>
</dbReference>
<dbReference type="InterPro" id="IPR013780">
    <property type="entry name" value="Glyco_hydro_b"/>
</dbReference>
<dbReference type="EMBL" id="CAJNOH010000234">
    <property type="protein sequence ID" value="CAF0959517.1"/>
    <property type="molecule type" value="Genomic_DNA"/>
</dbReference>
<evidence type="ECO:0000313" key="10">
    <source>
        <dbReference type="EMBL" id="CAF1052899.1"/>
    </source>
</evidence>
<dbReference type="FunFam" id="3.20.20.80:FF:000001">
    <property type="entry name" value="1,4-alpha-glucan branching enzyme"/>
    <property type="match status" value="1"/>
</dbReference>
<evidence type="ECO:0000256" key="1">
    <source>
        <dbReference type="ARBA" id="ARBA00000826"/>
    </source>
</evidence>
<feature type="active site" description="Proton donor" evidence="7">
    <location>
        <position position="414"/>
    </location>
</feature>
<dbReference type="GO" id="GO:0005737">
    <property type="term" value="C:cytoplasm"/>
    <property type="evidence" value="ECO:0007669"/>
    <property type="project" value="TreeGrafter"/>
</dbReference>
<keyword evidence="11" id="KW-1185">Reference proteome</keyword>
<dbReference type="PIRSF" id="PIRSF000463">
    <property type="entry name" value="GlgB"/>
    <property type="match status" value="1"/>
</dbReference>
<sequence length="706" mass="82426">MFSGVINLQRILQPTTGEAANIVVPELHNLLKLDPYLDAYQDEIRRRYHVFQKILKQLENEEQGIDNFTLAYKHFGIHVNHQTNEINIKEWAPGAKAMYIRGDFNNWQERQYPFTRDQWGVWRATIPPLSDGSIAIKHGQAINLLLETANGELVDRICPWSRYVQRAEKATVYRGVFYNPPHDEIYQFKYSQPKKRDRLKIYEAHIGISSPKEEVSTYENFRINIIPRIVKQGYNTIQLMAILEHPYYASFGYQVTSYYAASSRFGTPEELKALIDEAHKYGLTVLLDLVHSHSSKNIVDGINMFDGTAGCFFHGDTRGYHTLWDSRCFNYMEREVMRFLLSNIRYWLEEFKFDGFRFDGVSSMLYHSHGIGHQFSGSYDEYFGLATDTDSFNYLQLANYVCQTFFPESIRIAEEVSGMPTLCRPIAEGGAGFDYRLAMAIPDLWIKLLKEKKDEDWHMGHLTWTLLNRRSSEKNIVYAESHDQAIVGDKTIAQWLFNEQIYSHMSVFSERTNTIERGLALHKMIRLLTYGLGGEGWLNFEGNEFGHPEWLDFPRVGNNESYKHARRLFYLSDDENLRYKYLNAWDKAMNDLEEEYKWLSAKNTLIIQQIEAHKIIVFERGERGLMFIFNFHGYNSLSDYRIGCSQSGKYKVVLNSDAKSFDGHDRISNEQIFSTENIMWNDKPFSFQIYTPSRTVFVLALIDDNK</sequence>
<dbReference type="Proteomes" id="UP000663854">
    <property type="component" value="Unassembled WGS sequence"/>
</dbReference>
<comment type="catalytic activity">
    <reaction evidence="1">
        <text>Transfers a segment of a (1-&gt;4)-alpha-D-glucan chain to a primary hydroxy group in a similar glucan chain.</text>
        <dbReference type="EC" id="2.4.1.18"/>
    </reaction>
</comment>
<comment type="similarity">
    <text evidence="2">Belongs to the glycosyl hydrolase 13 family. GlgB subfamily.</text>
</comment>
<evidence type="ECO:0000256" key="3">
    <source>
        <dbReference type="ARBA" id="ARBA00012541"/>
    </source>
</evidence>
<dbReference type="SUPFAM" id="SSF51011">
    <property type="entry name" value="Glycosyl hydrolase domain"/>
    <property type="match status" value="1"/>
</dbReference>
<dbReference type="EC" id="2.4.1.18" evidence="3"/>
<dbReference type="CDD" id="cd11321">
    <property type="entry name" value="AmyAc_bac_euk_BE"/>
    <property type="match status" value="1"/>
</dbReference>
<evidence type="ECO:0000256" key="2">
    <source>
        <dbReference type="ARBA" id="ARBA00009000"/>
    </source>
</evidence>
<dbReference type="InterPro" id="IPR017853">
    <property type="entry name" value="GH"/>
</dbReference>
<dbReference type="PANTHER" id="PTHR43651:SF3">
    <property type="entry name" value="1,4-ALPHA-GLUCAN-BRANCHING ENZYME"/>
    <property type="match status" value="1"/>
</dbReference>
<accession>A0A814KI38</accession>
<dbReference type="InterPro" id="IPR013783">
    <property type="entry name" value="Ig-like_fold"/>
</dbReference>
<dbReference type="GO" id="GO:0005978">
    <property type="term" value="P:glycogen biosynthetic process"/>
    <property type="evidence" value="ECO:0007669"/>
    <property type="project" value="InterPro"/>
</dbReference>
<dbReference type="Pfam" id="PF02922">
    <property type="entry name" value="CBM_48"/>
    <property type="match status" value="1"/>
</dbReference>
<keyword evidence="5" id="KW-0808">Transferase</keyword>
<evidence type="ECO:0000256" key="5">
    <source>
        <dbReference type="ARBA" id="ARBA00022679"/>
    </source>
</evidence>
<dbReference type="GO" id="GO:0043169">
    <property type="term" value="F:cation binding"/>
    <property type="evidence" value="ECO:0007669"/>
    <property type="project" value="InterPro"/>
</dbReference>
<dbReference type="InterPro" id="IPR037439">
    <property type="entry name" value="Branching_enzy"/>
</dbReference>
<comment type="caution">
    <text evidence="10">The sequence shown here is derived from an EMBL/GenBank/DDBJ whole genome shotgun (WGS) entry which is preliminary data.</text>
</comment>
<reference evidence="10" key="1">
    <citation type="submission" date="2021-02" db="EMBL/GenBank/DDBJ databases">
        <authorList>
            <person name="Nowell W R."/>
        </authorList>
    </citation>
    <scope>NUCLEOTIDE SEQUENCE</scope>
</reference>
<dbReference type="GO" id="GO:0004553">
    <property type="term" value="F:hydrolase activity, hydrolyzing O-glycosyl compounds"/>
    <property type="evidence" value="ECO:0007669"/>
    <property type="project" value="InterPro"/>
</dbReference>
<dbReference type="InterPro" id="IPR006047">
    <property type="entry name" value="GH13_cat_dom"/>
</dbReference>
<dbReference type="Pfam" id="PF02806">
    <property type="entry name" value="Alpha-amylase_C"/>
    <property type="match status" value="1"/>
</dbReference>
<dbReference type="SUPFAM" id="SSF81296">
    <property type="entry name" value="E set domains"/>
    <property type="match status" value="1"/>
</dbReference>
<evidence type="ECO:0000313" key="9">
    <source>
        <dbReference type="EMBL" id="CAF0959517.1"/>
    </source>
</evidence>
<dbReference type="GO" id="GO:0003844">
    <property type="term" value="F:1,4-alpha-glucan branching enzyme activity"/>
    <property type="evidence" value="ECO:0007669"/>
    <property type="project" value="UniProtKB-EC"/>
</dbReference>
<dbReference type="InterPro" id="IPR006048">
    <property type="entry name" value="A-amylase/branching_C"/>
</dbReference>
<dbReference type="PANTHER" id="PTHR43651">
    <property type="entry name" value="1,4-ALPHA-GLUCAN-BRANCHING ENZYME"/>
    <property type="match status" value="1"/>
</dbReference>
<dbReference type="Pfam" id="PF00128">
    <property type="entry name" value="Alpha-amylase"/>
    <property type="match status" value="1"/>
</dbReference>
<organism evidence="10 11">
    <name type="scientific">Rotaria sordida</name>
    <dbReference type="NCBI Taxonomy" id="392033"/>
    <lineage>
        <taxon>Eukaryota</taxon>
        <taxon>Metazoa</taxon>
        <taxon>Spiralia</taxon>
        <taxon>Gnathifera</taxon>
        <taxon>Rotifera</taxon>
        <taxon>Eurotatoria</taxon>
        <taxon>Bdelloidea</taxon>
        <taxon>Philodinida</taxon>
        <taxon>Philodinidae</taxon>
        <taxon>Rotaria</taxon>
    </lineage>
</organism>
<evidence type="ECO:0000256" key="4">
    <source>
        <dbReference type="ARBA" id="ARBA00022676"/>
    </source>
</evidence>
<dbReference type="InterPro" id="IPR004193">
    <property type="entry name" value="Glyco_hydro_13_N"/>
</dbReference>
<name>A0A814KI38_9BILA</name>
<proteinExistence type="inferred from homology"/>
<keyword evidence="4" id="KW-0328">Glycosyltransferase</keyword>